<evidence type="ECO:0008006" key="7">
    <source>
        <dbReference type="Google" id="ProtNLM"/>
    </source>
</evidence>
<reference evidence="5 6" key="1">
    <citation type="submission" date="2024-09" db="EMBL/GenBank/DDBJ databases">
        <title>A chromosome-level genome assembly of Gray's grenadier anchovy, Coilia grayii.</title>
        <authorList>
            <person name="Fu Z."/>
        </authorList>
    </citation>
    <scope>NUCLEOTIDE SEQUENCE [LARGE SCALE GENOMIC DNA]</scope>
    <source>
        <strain evidence="5">G4</strain>
        <tissue evidence="5">Muscle</tissue>
    </source>
</reference>
<gene>
    <name evidence="5" type="ORF">ACEWY4_025491</name>
</gene>
<feature type="compositionally biased region" description="Gly residues" evidence="2">
    <location>
        <begin position="1"/>
        <end position="11"/>
    </location>
</feature>
<dbReference type="SUPFAM" id="SSF47769">
    <property type="entry name" value="SAM/Pointed domain"/>
    <property type="match status" value="1"/>
</dbReference>
<feature type="domain" description="WWE" evidence="3">
    <location>
        <begin position="59"/>
        <end position="141"/>
    </location>
</feature>
<dbReference type="SMART" id="SM00454">
    <property type="entry name" value="SAM"/>
    <property type="match status" value="1"/>
</dbReference>
<dbReference type="InterPro" id="IPR004177">
    <property type="entry name" value="DDHD_dom"/>
</dbReference>
<dbReference type="EMBL" id="JBHFQA010000022">
    <property type="protein sequence ID" value="KAL2079747.1"/>
    <property type="molecule type" value="Genomic_DNA"/>
</dbReference>
<sequence length="750" mass="84989">MSKDSTGGGASGQERVPPLKDSNSSTVQERLSPGADKKQTAAILDETSPSSAESFEMLDVDLGRSTYEPVQPHWFYCRRANDKDWLPFSLEDSIKLEDALQNLKKGEESVVAVEGGRYDVRLTERLRYAVYWDQAPSEVRRCTWFFKGNDDPRYMPYPESFSDNLEDAYMIAVTLGEWKRKLEFPTGETVILHNPKHIMQYQPIMLADDWVSSPSEQTRPRTVKRGIENIAVDIPEGEPQTVDHLVFMVHGIGPACDLRFRSIIQCVNDFRSTALSLLSSHCRLAREEGRVGRVEFLPVDWHSALHGDATGVDESIQRITLPSISRLRHFTNDTLLDLFFYNSPTYCQTILDTVVTEVNRLHSLFCFRHPGFKGQVSLVGHSLGSLILFDLLTNQKTNSDDLEQERRNACSDLGFPDKENLEDALGRLGLEKYIPILKNQEMDLDSLSLCTETELERIGIPLGPRKKILDLVSRRKILKDHKARMAAMMMPSLDSADPNKANAAHRQSYLRTHSTTSAVDYKYFDVGIGQVSIHYPQLSFQPHSFFAFGSPIGMFLTVRGLKRIDPDYNFPTCKAFFNIYHPFDPVAYRIEPMIVPDAEVEPMLIPHHKGRKRMHLELRESLTRMGADLKNNVIGSLRTAWQSFARLPVAALPSVEEAVCAGVETETSETLETEGSEEGSVKEDKDLKMGMLNGGRRIDYVLQEAPIESFNEYLFAIQSHLCYWESEDTALLLLKEIYEQRGVAFEQSPS</sequence>
<protein>
    <recommendedName>
        <fullName evidence="7">Phospholipase DDHD2</fullName>
    </recommendedName>
</protein>
<evidence type="ECO:0000259" key="3">
    <source>
        <dbReference type="PROSITE" id="PS50918"/>
    </source>
</evidence>
<proteinExistence type="inferred from homology"/>
<evidence type="ECO:0000256" key="1">
    <source>
        <dbReference type="ARBA" id="ARBA00038464"/>
    </source>
</evidence>
<dbReference type="PANTHER" id="PTHR23509">
    <property type="entry name" value="PA-PL1 PHOSPHOLIPASE FAMILY"/>
    <property type="match status" value="1"/>
</dbReference>
<dbReference type="Pfam" id="PF02825">
    <property type="entry name" value="WWE"/>
    <property type="match status" value="1"/>
</dbReference>
<dbReference type="SMART" id="SM01127">
    <property type="entry name" value="DDHD"/>
    <property type="match status" value="1"/>
</dbReference>
<evidence type="ECO:0000313" key="5">
    <source>
        <dbReference type="EMBL" id="KAL2079747.1"/>
    </source>
</evidence>
<dbReference type="InterPro" id="IPR013761">
    <property type="entry name" value="SAM/pointed_sf"/>
</dbReference>
<dbReference type="InterPro" id="IPR001660">
    <property type="entry name" value="SAM"/>
</dbReference>
<feature type="region of interest" description="Disordered" evidence="2">
    <location>
        <begin position="1"/>
        <end position="49"/>
    </location>
</feature>
<keyword evidence="6" id="KW-1185">Reference proteome</keyword>
<dbReference type="InterPro" id="IPR057825">
    <property type="entry name" value="WWE_SEC23-DDH2"/>
</dbReference>
<evidence type="ECO:0000259" key="4">
    <source>
        <dbReference type="PROSITE" id="PS51043"/>
    </source>
</evidence>
<dbReference type="PROSITE" id="PS50918">
    <property type="entry name" value="WWE"/>
    <property type="match status" value="1"/>
</dbReference>
<dbReference type="AlphaFoldDB" id="A0ABD1IXQ9"/>
<dbReference type="Pfam" id="PF23464">
    <property type="entry name" value="WWE_3"/>
    <property type="match status" value="1"/>
</dbReference>
<dbReference type="Pfam" id="PF00536">
    <property type="entry name" value="SAM_1"/>
    <property type="match status" value="1"/>
</dbReference>
<dbReference type="InterPro" id="IPR058055">
    <property type="entry name" value="PA-PLA1"/>
</dbReference>
<dbReference type="InterPro" id="IPR004170">
    <property type="entry name" value="WWE_dom"/>
</dbReference>
<dbReference type="PROSITE" id="PS51043">
    <property type="entry name" value="DDHD"/>
    <property type="match status" value="1"/>
</dbReference>
<comment type="caution">
    <text evidence="5">The sequence shown here is derived from an EMBL/GenBank/DDBJ whole genome shotgun (WGS) entry which is preliminary data.</text>
</comment>
<dbReference type="Gene3D" id="1.10.150.50">
    <property type="entry name" value="Transcription Factor, Ets-1"/>
    <property type="match status" value="1"/>
</dbReference>
<evidence type="ECO:0000313" key="6">
    <source>
        <dbReference type="Proteomes" id="UP001591681"/>
    </source>
</evidence>
<dbReference type="Proteomes" id="UP001591681">
    <property type="component" value="Unassembled WGS sequence"/>
</dbReference>
<comment type="similarity">
    <text evidence="1">Belongs to the PA-PLA1 family.</text>
</comment>
<dbReference type="Pfam" id="PF02862">
    <property type="entry name" value="DDHD"/>
    <property type="match status" value="1"/>
</dbReference>
<evidence type="ECO:0000256" key="2">
    <source>
        <dbReference type="SAM" id="MobiDB-lite"/>
    </source>
</evidence>
<organism evidence="5 6">
    <name type="scientific">Coilia grayii</name>
    <name type="common">Gray's grenadier anchovy</name>
    <dbReference type="NCBI Taxonomy" id="363190"/>
    <lineage>
        <taxon>Eukaryota</taxon>
        <taxon>Metazoa</taxon>
        <taxon>Chordata</taxon>
        <taxon>Craniata</taxon>
        <taxon>Vertebrata</taxon>
        <taxon>Euteleostomi</taxon>
        <taxon>Actinopterygii</taxon>
        <taxon>Neopterygii</taxon>
        <taxon>Teleostei</taxon>
        <taxon>Clupei</taxon>
        <taxon>Clupeiformes</taxon>
        <taxon>Clupeoidei</taxon>
        <taxon>Engraulidae</taxon>
        <taxon>Coilinae</taxon>
        <taxon>Coilia</taxon>
    </lineage>
</organism>
<name>A0ABD1IXQ9_9TELE</name>
<accession>A0ABD1IXQ9</accession>
<feature type="domain" description="DDHD" evidence="4">
    <location>
        <begin position="538"/>
        <end position="739"/>
    </location>
</feature>
<dbReference type="PANTHER" id="PTHR23509:SF7">
    <property type="entry name" value="PHOSPHOLIPASE DDHD2"/>
    <property type="match status" value="1"/>
</dbReference>